<name>A0A9J7KYV1_BRAFL</name>
<dbReference type="GO" id="GO:0005615">
    <property type="term" value="C:extracellular space"/>
    <property type="evidence" value="ECO:0000318"/>
    <property type="project" value="GO_Central"/>
</dbReference>
<dbReference type="PROSITE" id="PS50041">
    <property type="entry name" value="C_TYPE_LECTIN_2"/>
    <property type="match status" value="2"/>
</dbReference>
<dbReference type="PANTHER" id="PTHR13802:SF52">
    <property type="entry name" value="MUCIN-4"/>
    <property type="match status" value="1"/>
</dbReference>
<feature type="domain" description="C-type lectin" evidence="10">
    <location>
        <begin position="1065"/>
        <end position="1186"/>
    </location>
</feature>
<dbReference type="InterPro" id="IPR000742">
    <property type="entry name" value="EGF"/>
</dbReference>
<dbReference type="Gene3D" id="3.10.100.10">
    <property type="entry name" value="Mannose-Binding Protein A, subunit A"/>
    <property type="match status" value="2"/>
</dbReference>
<dbReference type="InterPro" id="IPR016186">
    <property type="entry name" value="C-type_lectin-like/link_sf"/>
</dbReference>
<dbReference type="InterPro" id="IPR016187">
    <property type="entry name" value="CTDL_fold"/>
</dbReference>
<keyword evidence="12" id="KW-1185">Reference proteome</keyword>
<dbReference type="CDD" id="cd00054">
    <property type="entry name" value="EGF_CA"/>
    <property type="match status" value="1"/>
</dbReference>
<dbReference type="SMART" id="SM00181">
    <property type="entry name" value="EGF"/>
    <property type="match status" value="2"/>
</dbReference>
<dbReference type="InterPro" id="IPR049883">
    <property type="entry name" value="NOTCH1_EGF-like"/>
</dbReference>
<accession>A0A9J7KYV1</accession>
<dbReference type="GO" id="GO:0016020">
    <property type="term" value="C:membrane"/>
    <property type="evidence" value="ECO:0007669"/>
    <property type="project" value="UniProtKB-SubCell"/>
</dbReference>
<dbReference type="AlphaFoldDB" id="A0A9J7KYV1"/>
<sequence length="1191" mass="129875">MIEKAASNQWSPTYCGSRMSFVCQAACPTGWRLHEGYGVCYLFAQQDDTFGDAVDKCACSGARLFQPNIPSAQHFVLDIMATDGLQSSWVYLSDRETEGTFVWGDGTELVVTAENWFGGHPSVTNTEDRDCVNFARGADYKLKVQDCVSASHHHSDHNNPTTTPPPVHAETTRQVTTIPTTINPSTTPPPVYAETTRQVTTIPTTINPSTTPPPVYAETTRQVTTIPTTINPSTTPPPVYAETTRQVTTIPTTINPSTTPPPVYAETTRQVTTIPTTINPSTTPPPVYAETTRQVTTIPTTINPSTTPPPVYAETTRQVTTIPTTINPSTTPPPVYAETTRQVTTIPTTVNPTTTPPPVHAETTRQVTTIPTTINPSTTPPPVYAETTRQVTTIPTTVNPTTTPPPVYAETTRQVTTIPTTINPSTTPPPVYAETTRQVTTIPTTINPSTTPPPVYAETTRQVTTIPTTINPSTTPPPVHAETTRQVTTIPTTAAVNPSTTPPPVYAKTTRQDTTIPTTRVATSIQPVDAETQVTTIRPSPLKTGTTPCAPVNGGWSVTIAWFRFRFGRWGVTACFFLRVCNNPAPQCGGAPCQGRAIWYLAIIIRCPNFIVIIIIRGDPHFTTIDNKDYTFNGLGEYTLVNALDGEFLVQGRTRKAIGSNGLETNATVLSAVAAKTSNSSSVQVNHEEGELRLYVDNIFTPEFNDLAAEEFLIFTDVMISKGANGSAVVEFTSGARLEVFEKAGIPASIIHLPNDYMGQTKGLMGVWNGDPDDDFTRPNGTILRTNATDEEIYDWGQLWEITEAESIFYYGDQTYADFHDQDPSYRPIFATIFDNPELEQEALGVCGDDRECLFDASVTRNVNIGKATMEAKEQSIRISEELLNSPPIIEGPISLDVTVGEVVTFSFTATDLKGDPVTVAEETLPPGAAFEYGGNTATVTWSVVDYDGPAMSFIATNSRNQTTLYIPQVNLCKCQNGGICDFGSLAAGEDPDGDLRVVACLCPSPYTGQFCEDFDECVAGTDDCGDNAVCVNEFGGYHCECEPGFYPNPGGKSCRDCPYGYRAHRDDCYRFYGGKNAQTYSGARQVCQENGGDIYMWRSAAAVAALKRKLKSDHSPSLWVGLSDEDLEGTFLWADGMALDGNDFTDWDWDQPHNTAEKDCVVARRVHRYRWKVVPCSYRRAFICQSPRAP</sequence>
<dbReference type="InterPro" id="IPR018097">
    <property type="entry name" value="EGF_Ca-bd_CS"/>
</dbReference>
<dbReference type="Proteomes" id="UP000001554">
    <property type="component" value="Chromosome 4"/>
</dbReference>
<dbReference type="PANTHER" id="PTHR13802">
    <property type="entry name" value="MUCIN 4-RELATED"/>
    <property type="match status" value="1"/>
</dbReference>
<dbReference type="SUPFAM" id="SSF57196">
    <property type="entry name" value="EGF/Laminin"/>
    <property type="match status" value="1"/>
</dbReference>
<keyword evidence="4" id="KW-1133">Transmembrane helix</keyword>
<dbReference type="PROSITE" id="PS50026">
    <property type="entry name" value="EGF_3"/>
    <property type="match status" value="1"/>
</dbReference>
<feature type="domain" description="C-type lectin" evidence="10">
    <location>
        <begin position="36"/>
        <end position="147"/>
    </location>
</feature>
<gene>
    <name evidence="13" type="primary">LOC118413607</name>
</gene>
<dbReference type="PROSITE" id="PS01187">
    <property type="entry name" value="EGF_CA"/>
    <property type="match status" value="1"/>
</dbReference>
<evidence type="ECO:0000256" key="4">
    <source>
        <dbReference type="ARBA" id="ARBA00022989"/>
    </source>
</evidence>
<dbReference type="OrthoDB" id="4405280at2759"/>
<dbReference type="Pfam" id="PF07645">
    <property type="entry name" value="EGF_CA"/>
    <property type="match status" value="1"/>
</dbReference>
<feature type="domain" description="EGF-like" evidence="9">
    <location>
        <begin position="1014"/>
        <end position="1056"/>
    </location>
</feature>
<keyword evidence="2 7" id="KW-0245">EGF-like domain</keyword>
<dbReference type="RefSeq" id="XP_035673027.1">
    <property type="nucleotide sequence ID" value="XM_035817134.1"/>
</dbReference>
<dbReference type="InterPro" id="IPR051495">
    <property type="entry name" value="Epithelial_Barrier/Signaling"/>
</dbReference>
<evidence type="ECO:0000259" key="11">
    <source>
        <dbReference type="PROSITE" id="PS51233"/>
    </source>
</evidence>
<evidence type="ECO:0000313" key="12">
    <source>
        <dbReference type="Proteomes" id="UP000001554"/>
    </source>
</evidence>
<dbReference type="CDD" id="cd00037">
    <property type="entry name" value="CLECT"/>
    <property type="match status" value="1"/>
</dbReference>
<evidence type="ECO:0000256" key="5">
    <source>
        <dbReference type="ARBA" id="ARBA00023136"/>
    </source>
</evidence>
<keyword evidence="6" id="KW-1015">Disulfide bond</keyword>
<dbReference type="SUPFAM" id="SSF56436">
    <property type="entry name" value="C-type lectin-like"/>
    <property type="match status" value="2"/>
</dbReference>
<dbReference type="InterPro" id="IPR056619">
    <property type="entry name" value="C8-3_MUC4"/>
</dbReference>
<reference evidence="12" key="1">
    <citation type="journal article" date="2020" name="Nat. Ecol. Evol.">
        <title>Deeply conserved synteny resolves early events in vertebrate evolution.</title>
        <authorList>
            <person name="Simakov O."/>
            <person name="Marletaz F."/>
            <person name="Yue J.X."/>
            <person name="O'Connell B."/>
            <person name="Jenkins J."/>
            <person name="Brandt A."/>
            <person name="Calef R."/>
            <person name="Tung C.H."/>
            <person name="Huang T.K."/>
            <person name="Schmutz J."/>
            <person name="Satoh N."/>
            <person name="Yu J.K."/>
            <person name="Putnam N.H."/>
            <person name="Green R.E."/>
            <person name="Rokhsar D.S."/>
        </authorList>
    </citation>
    <scope>NUCLEOTIDE SEQUENCE [LARGE SCALE GENOMIC DNA]</scope>
    <source>
        <strain evidence="12">S238N-H82</strain>
    </source>
</reference>
<dbReference type="SMART" id="SM00034">
    <property type="entry name" value="CLECT"/>
    <property type="match status" value="2"/>
</dbReference>
<keyword evidence="3" id="KW-0812">Transmembrane</keyword>
<reference evidence="13" key="2">
    <citation type="submission" date="2025-08" db="UniProtKB">
        <authorList>
            <consortium name="RefSeq"/>
        </authorList>
    </citation>
    <scope>IDENTIFICATION</scope>
    <source>
        <strain evidence="13">S238N-H82</strain>
        <tissue evidence="13">Testes</tissue>
    </source>
</reference>
<comment type="caution">
    <text evidence="7">Lacks conserved residue(s) required for the propagation of feature annotation.</text>
</comment>
<feature type="region of interest" description="Disordered" evidence="8">
    <location>
        <begin position="494"/>
        <end position="515"/>
    </location>
</feature>
<dbReference type="PROSITE" id="PS01186">
    <property type="entry name" value="EGF_2"/>
    <property type="match status" value="2"/>
</dbReference>
<evidence type="ECO:0000256" key="1">
    <source>
        <dbReference type="ARBA" id="ARBA00004370"/>
    </source>
</evidence>
<evidence type="ECO:0000256" key="8">
    <source>
        <dbReference type="SAM" id="MobiDB-lite"/>
    </source>
</evidence>
<protein>
    <submittedName>
        <fullName evidence="13">Uncharacterized protein LOC118413607</fullName>
    </submittedName>
</protein>
<organism evidence="12 13">
    <name type="scientific">Branchiostoma floridae</name>
    <name type="common">Florida lancelet</name>
    <name type="synonym">Amphioxus</name>
    <dbReference type="NCBI Taxonomy" id="7739"/>
    <lineage>
        <taxon>Eukaryota</taxon>
        <taxon>Metazoa</taxon>
        <taxon>Chordata</taxon>
        <taxon>Cephalochordata</taxon>
        <taxon>Leptocardii</taxon>
        <taxon>Amphioxiformes</taxon>
        <taxon>Branchiostomatidae</taxon>
        <taxon>Branchiostoma</taxon>
    </lineage>
</organism>
<evidence type="ECO:0000256" key="7">
    <source>
        <dbReference type="PROSITE-ProRule" id="PRU00076"/>
    </source>
</evidence>
<evidence type="ECO:0000256" key="2">
    <source>
        <dbReference type="ARBA" id="ARBA00022536"/>
    </source>
</evidence>
<evidence type="ECO:0000313" key="13">
    <source>
        <dbReference type="RefSeq" id="XP_035673027.1"/>
    </source>
</evidence>
<dbReference type="InterPro" id="IPR000152">
    <property type="entry name" value="EGF-type_Asp/Asn_hydroxyl_site"/>
</dbReference>
<evidence type="ECO:0000256" key="3">
    <source>
        <dbReference type="ARBA" id="ARBA00022692"/>
    </source>
</evidence>
<dbReference type="InterPro" id="IPR001846">
    <property type="entry name" value="VWF_type-D"/>
</dbReference>
<dbReference type="PROSITE" id="PS51233">
    <property type="entry name" value="VWFD"/>
    <property type="match status" value="1"/>
</dbReference>
<dbReference type="Gene3D" id="2.10.25.10">
    <property type="entry name" value="Laminin"/>
    <property type="match status" value="2"/>
</dbReference>
<dbReference type="SMART" id="SM00179">
    <property type="entry name" value="EGF_CA"/>
    <property type="match status" value="1"/>
</dbReference>
<evidence type="ECO:0000259" key="9">
    <source>
        <dbReference type="PROSITE" id="PS50026"/>
    </source>
</evidence>
<proteinExistence type="predicted"/>
<dbReference type="PROSITE" id="PS00010">
    <property type="entry name" value="ASX_HYDROXYL"/>
    <property type="match status" value="1"/>
</dbReference>
<dbReference type="GeneID" id="118413607"/>
<dbReference type="Pfam" id="PF00059">
    <property type="entry name" value="Lectin_C"/>
    <property type="match status" value="2"/>
</dbReference>
<keyword evidence="5" id="KW-0472">Membrane</keyword>
<dbReference type="InterPro" id="IPR001881">
    <property type="entry name" value="EGF-like_Ca-bd_dom"/>
</dbReference>
<dbReference type="Pfam" id="PF23263">
    <property type="entry name" value="C8-3_MUC4"/>
    <property type="match status" value="1"/>
</dbReference>
<feature type="domain" description="VWFD" evidence="11">
    <location>
        <begin position="612"/>
        <end position="808"/>
    </location>
</feature>
<dbReference type="PROSITE" id="PS00022">
    <property type="entry name" value="EGF_1"/>
    <property type="match status" value="1"/>
</dbReference>
<comment type="subcellular location">
    <subcellularLocation>
        <location evidence="1">Membrane</location>
    </subcellularLocation>
</comment>
<dbReference type="GO" id="GO:0005509">
    <property type="term" value="F:calcium ion binding"/>
    <property type="evidence" value="ECO:0007669"/>
    <property type="project" value="InterPro"/>
</dbReference>
<dbReference type="InterPro" id="IPR001304">
    <property type="entry name" value="C-type_lectin-like"/>
</dbReference>
<dbReference type="Pfam" id="PF00094">
    <property type="entry name" value="VWD"/>
    <property type="match status" value="1"/>
</dbReference>
<evidence type="ECO:0000259" key="10">
    <source>
        <dbReference type="PROSITE" id="PS50041"/>
    </source>
</evidence>
<evidence type="ECO:0000256" key="6">
    <source>
        <dbReference type="ARBA" id="ARBA00023157"/>
    </source>
</evidence>
<dbReference type="KEGG" id="bfo:118413607"/>